<dbReference type="AlphaFoldDB" id="A0A1H3ME61"/>
<dbReference type="GeneID" id="78125481"/>
<dbReference type="Gene3D" id="3.50.50.60">
    <property type="entry name" value="FAD/NAD(P)-binding domain"/>
    <property type="match status" value="2"/>
</dbReference>
<dbReference type="SUPFAM" id="SSF51971">
    <property type="entry name" value="Nucleotide-binding domain"/>
    <property type="match status" value="1"/>
</dbReference>
<dbReference type="Proteomes" id="UP000199026">
    <property type="component" value="Unassembled WGS sequence"/>
</dbReference>
<evidence type="ECO:0000313" key="4">
    <source>
        <dbReference type="Proteomes" id="UP000199026"/>
    </source>
</evidence>
<name>A0A1H3ME61_9RHOB</name>
<dbReference type="PANTHER" id="PTHR13847">
    <property type="entry name" value="SARCOSINE DEHYDROGENASE-RELATED"/>
    <property type="match status" value="1"/>
</dbReference>
<sequence>MADVTVRGAGIFGLSVAWACLEKGARVRVIDPNGIGGGASGGIVGALAPHVPENWNEKKEFQFQSLIAAEAFWENVGNWAKLETSYARTGRVQPLADERAVALARARAISAKELWRGQAEWQVIGREALSGPLPESETGLYVFDTLTARMFPRQACKALAAAIVARGGEVLREGDDQGAVVWASGVHDLDRLSAHFDKDVGNAVKGQGALLRFDMRDGPQIFANTVHMVPHWNGTVAIGSTSERVFEHASDTDAQLDLVLEKACVALPVLREAEVLERWAGLRPRAKSRAPMLGRHPLVEGAYIANGGFKIGFGMGVEVGRVLASLILEEIDTIPAEFAPEASL</sequence>
<protein>
    <submittedName>
        <fullName evidence="3">Glycine/D-amino acid oxidase</fullName>
    </submittedName>
</protein>
<dbReference type="Pfam" id="PF01266">
    <property type="entry name" value="DAO"/>
    <property type="match status" value="1"/>
</dbReference>
<proteinExistence type="predicted"/>
<dbReference type="GO" id="GO:0016491">
    <property type="term" value="F:oxidoreductase activity"/>
    <property type="evidence" value="ECO:0007669"/>
    <property type="project" value="UniProtKB-KW"/>
</dbReference>
<dbReference type="SUPFAM" id="SSF54373">
    <property type="entry name" value="FAD-linked reductases, C-terminal domain"/>
    <property type="match status" value="1"/>
</dbReference>
<reference evidence="3 4" key="1">
    <citation type="submission" date="2016-10" db="EMBL/GenBank/DDBJ databases">
        <authorList>
            <person name="de Groot N.N."/>
        </authorList>
    </citation>
    <scope>NUCLEOTIDE SEQUENCE [LARGE SCALE GENOMIC DNA]</scope>
    <source>
        <strain evidence="3 4">DSM 24677</strain>
    </source>
</reference>
<dbReference type="GO" id="GO:0005737">
    <property type="term" value="C:cytoplasm"/>
    <property type="evidence" value="ECO:0007669"/>
    <property type="project" value="TreeGrafter"/>
</dbReference>
<keyword evidence="4" id="KW-1185">Reference proteome</keyword>
<dbReference type="EMBL" id="FNPR01000003">
    <property type="protein sequence ID" value="SDY74618.1"/>
    <property type="molecule type" value="Genomic_DNA"/>
</dbReference>
<keyword evidence="1" id="KW-0560">Oxidoreductase</keyword>
<gene>
    <name evidence="3" type="ORF">SAMN05444486_103538</name>
</gene>
<dbReference type="STRING" id="576131.SAMN05444486_103538"/>
<evidence type="ECO:0000259" key="2">
    <source>
        <dbReference type="Pfam" id="PF01266"/>
    </source>
</evidence>
<organism evidence="3 4">
    <name type="scientific">Lentibacter algarum</name>
    <dbReference type="NCBI Taxonomy" id="576131"/>
    <lineage>
        <taxon>Bacteria</taxon>
        <taxon>Pseudomonadati</taxon>
        <taxon>Pseudomonadota</taxon>
        <taxon>Alphaproteobacteria</taxon>
        <taxon>Rhodobacterales</taxon>
        <taxon>Roseobacteraceae</taxon>
        <taxon>Lentibacter</taxon>
    </lineage>
</organism>
<dbReference type="Gene3D" id="3.30.9.10">
    <property type="entry name" value="D-Amino Acid Oxidase, subunit A, domain 2"/>
    <property type="match status" value="2"/>
</dbReference>
<dbReference type="InterPro" id="IPR006076">
    <property type="entry name" value="FAD-dep_OxRdtase"/>
</dbReference>
<dbReference type="PANTHER" id="PTHR13847:SF289">
    <property type="entry name" value="GLYCINE OXIDASE"/>
    <property type="match status" value="1"/>
</dbReference>
<accession>A0A1H3ME61</accession>
<evidence type="ECO:0000256" key="1">
    <source>
        <dbReference type="ARBA" id="ARBA00023002"/>
    </source>
</evidence>
<dbReference type="InterPro" id="IPR036188">
    <property type="entry name" value="FAD/NAD-bd_sf"/>
</dbReference>
<dbReference type="RefSeq" id="WP_089893710.1">
    <property type="nucleotide sequence ID" value="NZ_CALLJM010000014.1"/>
</dbReference>
<feature type="domain" description="FAD dependent oxidoreductase" evidence="2">
    <location>
        <begin position="3"/>
        <end position="326"/>
    </location>
</feature>
<evidence type="ECO:0000313" key="3">
    <source>
        <dbReference type="EMBL" id="SDY74618.1"/>
    </source>
</evidence>
<dbReference type="OrthoDB" id="7818064at2"/>